<comment type="caution">
    <text evidence="1">The sequence shown here is derived from an EMBL/GenBank/DDBJ whole genome shotgun (WGS) entry which is preliminary data.</text>
</comment>
<dbReference type="SUPFAM" id="SSF55811">
    <property type="entry name" value="Nudix"/>
    <property type="match status" value="1"/>
</dbReference>
<keyword evidence="2" id="KW-1185">Reference proteome</keyword>
<dbReference type="InterPro" id="IPR015797">
    <property type="entry name" value="NUDIX_hydrolase-like_dom_sf"/>
</dbReference>
<sequence length="161" mass="17430">MTTPTPERAQPVAYQVGVFALVHQRNQYLLVRPRRPLLPGGHYGLPGLMLNAEAGSGVAELGLRRALLSQVGISVSDLRLVGSHAARGTESGQADARLHLIFGTDYCSGILNPQPAELYSAEWMAASSFDNRTPEWLHAAVREYQSTAAPTPPPSVFGRKR</sequence>
<reference evidence="1 2" key="1">
    <citation type="submission" date="2024-09" db="EMBL/GenBank/DDBJ databases">
        <authorList>
            <person name="Sun Q."/>
            <person name="Mori K."/>
        </authorList>
    </citation>
    <scope>NUCLEOTIDE SEQUENCE [LARGE SCALE GENOMIC DNA]</scope>
    <source>
        <strain evidence="1 2">JCM 13503</strain>
    </source>
</reference>
<name>A0ABV6AWH4_9DEIO</name>
<dbReference type="Gene3D" id="3.90.79.10">
    <property type="entry name" value="Nucleoside Triphosphate Pyrophosphohydrolase"/>
    <property type="match status" value="1"/>
</dbReference>
<keyword evidence="1" id="KW-0378">Hydrolase</keyword>
<protein>
    <submittedName>
        <fullName evidence="1">NUDIX hydrolase</fullName>
        <ecNumber evidence="1">3.6.-.-</ecNumber>
    </submittedName>
</protein>
<dbReference type="CDD" id="cd02883">
    <property type="entry name" value="NUDIX_Hydrolase"/>
    <property type="match status" value="1"/>
</dbReference>
<proteinExistence type="predicted"/>
<dbReference type="GO" id="GO:0016787">
    <property type="term" value="F:hydrolase activity"/>
    <property type="evidence" value="ECO:0007669"/>
    <property type="project" value="UniProtKB-KW"/>
</dbReference>
<evidence type="ECO:0000313" key="1">
    <source>
        <dbReference type="EMBL" id="MFB9991849.1"/>
    </source>
</evidence>
<dbReference type="EC" id="3.6.-.-" evidence="1"/>
<dbReference type="EMBL" id="JBHLYR010000024">
    <property type="protein sequence ID" value="MFB9991849.1"/>
    <property type="molecule type" value="Genomic_DNA"/>
</dbReference>
<gene>
    <name evidence="1" type="ORF">ACFFLM_07700</name>
</gene>
<organism evidence="1 2">
    <name type="scientific">Deinococcus oregonensis</name>
    <dbReference type="NCBI Taxonomy" id="1805970"/>
    <lineage>
        <taxon>Bacteria</taxon>
        <taxon>Thermotogati</taxon>
        <taxon>Deinococcota</taxon>
        <taxon>Deinococci</taxon>
        <taxon>Deinococcales</taxon>
        <taxon>Deinococcaceae</taxon>
        <taxon>Deinococcus</taxon>
    </lineage>
</organism>
<accession>A0ABV6AWH4</accession>
<dbReference type="RefSeq" id="WP_380007642.1">
    <property type="nucleotide sequence ID" value="NZ_JBHLYR010000024.1"/>
</dbReference>
<dbReference type="Proteomes" id="UP001589733">
    <property type="component" value="Unassembled WGS sequence"/>
</dbReference>
<evidence type="ECO:0000313" key="2">
    <source>
        <dbReference type="Proteomes" id="UP001589733"/>
    </source>
</evidence>